<sequence>MTDWPNIPDDAIDWFRAVFAEANRKVTERLLNVPNIREAALDDGLVEAVIPFSPPRLLPSGAVVEMNIHNIGGLRRLSKWETADIAVLVFVYRAGTLVSQKIGLLQSKRLYPANNDVEDDDPIGYAYGMNAFLRRDGKSPLGRLHRQFEFNETCSYGALCAASDQADVIRRLNEEFGEAVYYLFYNPPAIPTTVRYPAHSYLPVENPPLGCRVYTMADVDAVLETLEDGVAPTLGALEDAAGSSNWRLETWAADLLLRCKVGQQFGSDREAIVSRLLERRSGPIGAAIAVSIALPEG</sequence>
<organism evidence="1 2">
    <name type="scientific">Novosphingobium capsulatum</name>
    <dbReference type="NCBI Taxonomy" id="13688"/>
    <lineage>
        <taxon>Bacteria</taxon>
        <taxon>Pseudomonadati</taxon>
        <taxon>Pseudomonadota</taxon>
        <taxon>Alphaproteobacteria</taxon>
        <taxon>Sphingomonadales</taxon>
        <taxon>Sphingomonadaceae</taxon>
        <taxon>Novosphingobium</taxon>
    </lineage>
</organism>
<keyword evidence="2" id="KW-1185">Reference proteome</keyword>
<gene>
    <name evidence="1" type="ORF">J2792_004272</name>
</gene>
<comment type="caution">
    <text evidence="1">The sequence shown here is derived from an EMBL/GenBank/DDBJ whole genome shotgun (WGS) entry which is preliminary data.</text>
</comment>
<dbReference type="Proteomes" id="UP001184150">
    <property type="component" value="Unassembled WGS sequence"/>
</dbReference>
<protein>
    <submittedName>
        <fullName evidence="1">Uncharacterized protein</fullName>
    </submittedName>
</protein>
<accession>A0ABU1MSQ4</accession>
<dbReference type="RefSeq" id="WP_309806643.1">
    <property type="nucleotide sequence ID" value="NZ_JAVDRD010000025.1"/>
</dbReference>
<evidence type="ECO:0000313" key="1">
    <source>
        <dbReference type="EMBL" id="MDR6513378.1"/>
    </source>
</evidence>
<evidence type="ECO:0000313" key="2">
    <source>
        <dbReference type="Proteomes" id="UP001184150"/>
    </source>
</evidence>
<reference evidence="1 2" key="1">
    <citation type="submission" date="2023-07" db="EMBL/GenBank/DDBJ databases">
        <title>Sorghum-associated microbial communities from plants grown in Nebraska, USA.</title>
        <authorList>
            <person name="Schachtman D."/>
        </authorList>
    </citation>
    <scope>NUCLEOTIDE SEQUENCE [LARGE SCALE GENOMIC DNA]</scope>
    <source>
        <strain evidence="1 2">DS1027</strain>
    </source>
</reference>
<dbReference type="EMBL" id="JAVDRD010000025">
    <property type="protein sequence ID" value="MDR6513378.1"/>
    <property type="molecule type" value="Genomic_DNA"/>
</dbReference>
<name>A0ABU1MSQ4_9SPHN</name>
<proteinExistence type="predicted"/>